<protein>
    <recommendedName>
        <fullName evidence="3">Sigma-70 family RNA polymerase sigma factor</fullName>
    </recommendedName>
</protein>
<organism evidence="1 2">
    <name type="scientific">Rudanella paleaurantiibacter</name>
    <dbReference type="NCBI Taxonomy" id="2614655"/>
    <lineage>
        <taxon>Bacteria</taxon>
        <taxon>Pseudomonadati</taxon>
        <taxon>Bacteroidota</taxon>
        <taxon>Cytophagia</taxon>
        <taxon>Cytophagales</taxon>
        <taxon>Cytophagaceae</taxon>
        <taxon>Rudanella</taxon>
    </lineage>
</organism>
<evidence type="ECO:0000313" key="2">
    <source>
        <dbReference type="Proteomes" id="UP000488299"/>
    </source>
</evidence>
<keyword evidence="2" id="KW-1185">Reference proteome</keyword>
<accession>A0A7J5U418</accession>
<reference evidence="1 2" key="1">
    <citation type="submission" date="2019-10" db="EMBL/GenBank/DDBJ databases">
        <title>Rudanella paleaurantiibacter sp. nov., isolated from sludge.</title>
        <authorList>
            <person name="Xu S.Q."/>
        </authorList>
    </citation>
    <scope>NUCLEOTIDE SEQUENCE [LARGE SCALE GENOMIC DNA]</scope>
    <source>
        <strain evidence="1 2">HX-22-17</strain>
    </source>
</reference>
<comment type="caution">
    <text evidence="1">The sequence shown here is derived from an EMBL/GenBank/DDBJ whole genome shotgun (WGS) entry which is preliminary data.</text>
</comment>
<dbReference type="RefSeq" id="WP_152122025.1">
    <property type="nucleotide sequence ID" value="NZ_WELI01000001.1"/>
</dbReference>
<evidence type="ECO:0000313" key="1">
    <source>
        <dbReference type="EMBL" id="KAB7732588.1"/>
    </source>
</evidence>
<evidence type="ECO:0008006" key="3">
    <source>
        <dbReference type="Google" id="ProtNLM"/>
    </source>
</evidence>
<gene>
    <name evidence="1" type="ORF">F5984_01125</name>
</gene>
<sequence length="145" mass="15998">MNEWERATPSVITKPTEQLALYDRYGSIAYGVILQILPQAPQAQEVMLDLFTSTDLLKVPNPTGNMALTIIRLARAKALEAKSRLGVPLPSTVDPDTAKANLPDTVFNLSFRQGYSIEAIAEKLQLTKAEVLKAIHDYSIAFRQA</sequence>
<proteinExistence type="predicted"/>
<dbReference type="Proteomes" id="UP000488299">
    <property type="component" value="Unassembled WGS sequence"/>
</dbReference>
<dbReference type="AlphaFoldDB" id="A0A7J5U418"/>
<name>A0A7J5U418_9BACT</name>
<dbReference type="EMBL" id="WELI01000001">
    <property type="protein sequence ID" value="KAB7732588.1"/>
    <property type="molecule type" value="Genomic_DNA"/>
</dbReference>